<evidence type="ECO:0000313" key="4">
    <source>
        <dbReference type="Proteomes" id="UP001500279"/>
    </source>
</evidence>
<dbReference type="InterPro" id="IPR013830">
    <property type="entry name" value="SGNH_hydro"/>
</dbReference>
<gene>
    <name evidence="3" type="ORF">GCM10009107_55740</name>
</gene>
<keyword evidence="1" id="KW-0732">Signal</keyword>
<evidence type="ECO:0000313" key="3">
    <source>
        <dbReference type="EMBL" id="GAA0767101.1"/>
    </source>
</evidence>
<name>A0ABP3VR66_9BURK</name>
<dbReference type="InterPro" id="IPR051532">
    <property type="entry name" value="Ester_Hydrolysis_Enzymes"/>
</dbReference>
<dbReference type="CDD" id="cd04502">
    <property type="entry name" value="SGNH_hydrolase_like_7"/>
    <property type="match status" value="1"/>
</dbReference>
<dbReference type="EMBL" id="BAAAEW010000045">
    <property type="protein sequence ID" value="GAA0767101.1"/>
    <property type="molecule type" value="Genomic_DNA"/>
</dbReference>
<dbReference type="InterPro" id="IPR036514">
    <property type="entry name" value="SGNH_hydro_sf"/>
</dbReference>
<accession>A0ABP3VR66</accession>
<proteinExistence type="predicted"/>
<feature type="chain" id="PRO_5045472707" evidence="1">
    <location>
        <begin position="25"/>
        <end position="250"/>
    </location>
</feature>
<sequence>MRKSLRTAATVAGLSMVALGAARAQSLTTPLRSPNSARSEIDARWRESLDAFAAADRTAAPQPGGVLFVGSSSIRLWGNLETQFDQQPSVIKRGFGGSRLSDVARYLDRLVLPYQPRLVVVYAGDNDLAEGATPQDVLKSFQTLVEGVKAALPDTRIAYLSIKPSPLRASLMPSIHDTNALIAAYADKTANLDFIDIYSKMLDSQGQPRPELFLEDRLHMNEQGYALWRKEIASHLLPRQAPQAVQTAAR</sequence>
<evidence type="ECO:0000259" key="2">
    <source>
        <dbReference type="Pfam" id="PF13472"/>
    </source>
</evidence>
<reference evidence="4" key="1">
    <citation type="journal article" date="2019" name="Int. J. Syst. Evol. Microbiol.">
        <title>The Global Catalogue of Microorganisms (GCM) 10K type strain sequencing project: providing services to taxonomists for standard genome sequencing and annotation.</title>
        <authorList>
            <consortium name="The Broad Institute Genomics Platform"/>
            <consortium name="The Broad Institute Genome Sequencing Center for Infectious Disease"/>
            <person name="Wu L."/>
            <person name="Ma J."/>
        </authorList>
    </citation>
    <scope>NUCLEOTIDE SEQUENCE [LARGE SCALE GENOMIC DNA]</scope>
    <source>
        <strain evidence="4">JCM 15503</strain>
    </source>
</reference>
<dbReference type="RefSeq" id="WP_231012957.1">
    <property type="nucleotide sequence ID" value="NZ_BAAAEW010000045.1"/>
</dbReference>
<dbReference type="Proteomes" id="UP001500279">
    <property type="component" value="Unassembled WGS sequence"/>
</dbReference>
<keyword evidence="3" id="KW-0378">Hydrolase</keyword>
<dbReference type="GO" id="GO:0016787">
    <property type="term" value="F:hydrolase activity"/>
    <property type="evidence" value="ECO:0007669"/>
    <property type="project" value="UniProtKB-KW"/>
</dbReference>
<organism evidence="3 4">
    <name type="scientific">Ideonella azotifigens</name>
    <dbReference type="NCBI Taxonomy" id="513160"/>
    <lineage>
        <taxon>Bacteria</taxon>
        <taxon>Pseudomonadati</taxon>
        <taxon>Pseudomonadota</taxon>
        <taxon>Betaproteobacteria</taxon>
        <taxon>Burkholderiales</taxon>
        <taxon>Sphaerotilaceae</taxon>
        <taxon>Ideonella</taxon>
    </lineage>
</organism>
<protein>
    <submittedName>
        <fullName evidence="3">SGNH/GDSL hydrolase family protein</fullName>
    </submittedName>
</protein>
<comment type="caution">
    <text evidence="3">The sequence shown here is derived from an EMBL/GenBank/DDBJ whole genome shotgun (WGS) entry which is preliminary data.</text>
</comment>
<feature type="signal peptide" evidence="1">
    <location>
        <begin position="1"/>
        <end position="24"/>
    </location>
</feature>
<dbReference type="PANTHER" id="PTHR30383:SF5">
    <property type="entry name" value="SGNH HYDROLASE-TYPE ESTERASE DOMAIN-CONTAINING PROTEIN"/>
    <property type="match status" value="1"/>
</dbReference>
<dbReference type="SUPFAM" id="SSF52266">
    <property type="entry name" value="SGNH hydrolase"/>
    <property type="match status" value="1"/>
</dbReference>
<dbReference type="Pfam" id="PF13472">
    <property type="entry name" value="Lipase_GDSL_2"/>
    <property type="match status" value="1"/>
</dbReference>
<keyword evidence="4" id="KW-1185">Reference proteome</keyword>
<evidence type="ECO:0000256" key="1">
    <source>
        <dbReference type="SAM" id="SignalP"/>
    </source>
</evidence>
<dbReference type="PANTHER" id="PTHR30383">
    <property type="entry name" value="THIOESTERASE 1/PROTEASE 1/LYSOPHOSPHOLIPASE L1"/>
    <property type="match status" value="1"/>
</dbReference>
<feature type="domain" description="SGNH hydrolase-type esterase" evidence="2">
    <location>
        <begin position="75"/>
        <end position="227"/>
    </location>
</feature>
<dbReference type="Gene3D" id="3.40.50.1110">
    <property type="entry name" value="SGNH hydrolase"/>
    <property type="match status" value="1"/>
</dbReference>